<evidence type="ECO:0000313" key="2">
    <source>
        <dbReference type="EMBL" id="QCQ85146.1"/>
    </source>
</evidence>
<evidence type="ECO:0000256" key="1">
    <source>
        <dbReference type="SAM" id="MobiDB-lite"/>
    </source>
</evidence>
<feature type="region of interest" description="Disordered" evidence="1">
    <location>
        <begin position="32"/>
        <end position="66"/>
    </location>
</feature>
<name>A0A4P8PM62_9VIRU</name>
<reference evidence="2" key="1">
    <citation type="submission" date="2018-12" db="EMBL/GenBank/DDBJ databases">
        <title>Singled stranded DNA viruses identified in blackflies (Austrosimulium ungulatum) sampled in New Zealand.</title>
        <authorList>
            <person name="Kraberger S."/>
            <person name="Fontenele R.S."/>
            <person name="Schmidlin K."/>
            <person name="Walters M."/>
            <person name="Varsani A."/>
        </authorList>
    </citation>
    <scope>NUCLEOTIDE SEQUENCE [LARGE SCALE GENOMIC DNA]</scope>
    <source>
        <strain evidence="2">213</strain>
    </source>
</reference>
<sequence>MGKEVCGIIRLLCGSVRCKIIVNPKFMAYRKRSYSKRRGSHRRRGKSRRRGGRIGRPRVSRGGIRL</sequence>
<protein>
    <submittedName>
        <fullName evidence="2">Uncharacterized protein</fullName>
    </submittedName>
</protein>
<dbReference type="Proteomes" id="UP000325188">
    <property type="component" value="Segment"/>
</dbReference>
<proteinExistence type="predicted"/>
<dbReference type="EMBL" id="MK249234">
    <property type="protein sequence ID" value="QCQ85146.1"/>
    <property type="molecule type" value="Genomic_DNA"/>
</dbReference>
<feature type="compositionally biased region" description="Basic residues" evidence="1">
    <location>
        <begin position="32"/>
        <end position="59"/>
    </location>
</feature>
<accession>A0A4P8PM62</accession>
<organism evidence="2">
    <name type="scientific">Blackfly microvirus SF02</name>
    <dbReference type="NCBI Taxonomy" id="2576452"/>
    <lineage>
        <taxon>Viruses</taxon>
        <taxon>Monodnaviria</taxon>
        <taxon>Sangervirae</taxon>
        <taxon>Phixviricota</taxon>
        <taxon>Malgrandaviricetes</taxon>
        <taxon>Petitvirales</taxon>
        <taxon>Microviridae</taxon>
        <taxon>Microvirus</taxon>
    </lineage>
</organism>